<comment type="subcellular location">
    <subcellularLocation>
        <location evidence="1 9">Cytoplasm</location>
    </subcellularLocation>
</comment>
<reference evidence="11 12" key="1">
    <citation type="submission" date="2018-05" db="EMBL/GenBank/DDBJ databases">
        <title>Complete genome sequencing of three human clinical isolates of Staphylococcus caprae reveals virulence factors similar to those of S. epidermidis and S. capitis.</title>
        <authorList>
            <person name="Watanabe S."/>
            <person name="Cui L."/>
        </authorList>
    </citation>
    <scope>NUCLEOTIDE SEQUENCE [LARGE SCALE GENOMIC DNA]</scope>
    <source>
        <strain evidence="11 12">JMUB590</strain>
    </source>
</reference>
<evidence type="ECO:0000256" key="5">
    <source>
        <dbReference type="ARBA" id="ARBA00022741"/>
    </source>
</evidence>
<dbReference type="SUPFAM" id="SSF52402">
    <property type="entry name" value="Adenine nucleotide alpha hydrolases-like"/>
    <property type="match status" value="1"/>
</dbReference>
<dbReference type="InterPro" id="IPR003720">
    <property type="entry name" value="tRNA_STrfase"/>
</dbReference>
<dbReference type="InterPro" id="IPR049961">
    <property type="entry name" value="ThiI_N"/>
</dbReference>
<evidence type="ECO:0000259" key="10">
    <source>
        <dbReference type="PROSITE" id="PS51165"/>
    </source>
</evidence>
<dbReference type="EMBL" id="AP018586">
    <property type="protein sequence ID" value="BBD92247.1"/>
    <property type="molecule type" value="Genomic_DNA"/>
</dbReference>
<keyword evidence="12" id="KW-1185">Reference proteome</keyword>
<proteinExistence type="inferred from homology"/>
<dbReference type="SUPFAM" id="SSF143437">
    <property type="entry name" value="THUMP domain-like"/>
    <property type="match status" value="1"/>
</dbReference>
<comment type="function">
    <text evidence="9">Catalyzes the ATP-dependent transfer of a sulfur to tRNA to produce 4-thiouridine in position 8 of tRNAs, which functions as a near-UV photosensor. Also catalyzes the transfer of sulfur to the sulfur carrier protein ThiS, forming ThiS-thiocarboxylate. This is a step in the synthesis of thiazole, in the thiamine biosynthesis pathway. The sulfur is donated as persulfide by IscS.</text>
</comment>
<dbReference type="PANTHER" id="PTHR43209">
    <property type="entry name" value="TRNA SULFURTRANSFERASE"/>
    <property type="match status" value="1"/>
</dbReference>
<name>A0ABM7FPE1_9STAP</name>
<evidence type="ECO:0000256" key="7">
    <source>
        <dbReference type="ARBA" id="ARBA00022884"/>
    </source>
</evidence>
<dbReference type="RefSeq" id="WP_002443384.1">
    <property type="nucleotide sequence ID" value="NZ_AP018585.1"/>
</dbReference>
<dbReference type="Gene3D" id="3.40.50.620">
    <property type="entry name" value="HUPs"/>
    <property type="match status" value="1"/>
</dbReference>
<evidence type="ECO:0000313" key="12">
    <source>
        <dbReference type="Proteomes" id="UP000274772"/>
    </source>
</evidence>
<dbReference type="EC" id="2.8.1.4" evidence="9"/>
<feature type="binding site" evidence="9">
    <location>
        <position position="296"/>
    </location>
    <ligand>
        <name>ATP</name>
        <dbReference type="ChEBI" id="CHEBI:30616"/>
    </ligand>
</feature>
<keyword evidence="6 9" id="KW-0067">ATP-binding</keyword>
<keyword evidence="7 9" id="KW-0694">RNA-binding</keyword>
<evidence type="ECO:0000256" key="2">
    <source>
        <dbReference type="ARBA" id="ARBA00022490"/>
    </source>
</evidence>
<dbReference type="PANTHER" id="PTHR43209:SF1">
    <property type="entry name" value="TRNA SULFURTRANSFERASE"/>
    <property type="match status" value="1"/>
</dbReference>
<evidence type="ECO:0000256" key="1">
    <source>
        <dbReference type="ARBA" id="ARBA00004496"/>
    </source>
</evidence>
<dbReference type="InterPro" id="IPR020536">
    <property type="entry name" value="ThiI_AANH"/>
</dbReference>
<dbReference type="HAMAP" id="MF_00021">
    <property type="entry name" value="ThiI"/>
    <property type="match status" value="1"/>
</dbReference>
<evidence type="ECO:0000313" key="11">
    <source>
        <dbReference type="EMBL" id="BBD92247.1"/>
    </source>
</evidence>
<dbReference type="CDD" id="cd01712">
    <property type="entry name" value="PPase_ThiI"/>
    <property type="match status" value="1"/>
</dbReference>
<dbReference type="Pfam" id="PF02568">
    <property type="entry name" value="ThiI"/>
    <property type="match status" value="1"/>
</dbReference>
<evidence type="ECO:0000256" key="8">
    <source>
        <dbReference type="ARBA" id="ARBA00022977"/>
    </source>
</evidence>
<comment type="pathway">
    <text evidence="9">Cofactor biosynthesis; thiamine diphosphate biosynthesis.</text>
</comment>
<dbReference type="PROSITE" id="PS51165">
    <property type="entry name" value="THUMP"/>
    <property type="match status" value="1"/>
</dbReference>
<sequence>MHYDHLLVRYGELTLKGTNRKKFVNQLKDNVKRALIPLDGYHVKGKRDRMYVELDENADMKEIIRRLSKVYGIKSISPVIKTDKTEEAINESAVQLAQSFEKDTTFKIDVKRVDKSFPLDTYTLQREVGGKILSQTEDLTVNVKRPDHEIKVEIRLDAVYIYEEIIPGSGGLPVGTGGKTLLMLSGGIDSPVAGMEVMKRGVTIEAIHFHSPPFTSEKAKDKVIELTRILSERVGPIKLHIVPFTELQKQINKVVHPRYTMTSTRRIMMRVADAFVHKIGAHAIVNGENLGQVASQTLKSMYAINHVTSTPVLRPLLTLDKEDIIKKAKEIGTFETSIQPFEDCCTIFTPKNPVTEPDFDKVEKYESVFDFEDMIQTAVDNIETLTIDPNYKSEKEQSTDALIEDLF</sequence>
<dbReference type="CDD" id="cd11716">
    <property type="entry name" value="THUMP_ThiI"/>
    <property type="match status" value="1"/>
</dbReference>
<dbReference type="GeneID" id="58050947"/>
<dbReference type="NCBIfam" id="TIGR00342">
    <property type="entry name" value="tRNA uracil 4-sulfurtransferase ThiI"/>
    <property type="match status" value="1"/>
</dbReference>
<feature type="binding site" evidence="9">
    <location>
        <begin position="183"/>
        <end position="184"/>
    </location>
    <ligand>
        <name>ATP</name>
        <dbReference type="ChEBI" id="CHEBI:30616"/>
    </ligand>
</feature>
<dbReference type="Pfam" id="PF02926">
    <property type="entry name" value="THUMP"/>
    <property type="match status" value="1"/>
</dbReference>
<dbReference type="InterPro" id="IPR050102">
    <property type="entry name" value="tRNA_sulfurtransferase_ThiI"/>
</dbReference>
<evidence type="ECO:0000256" key="3">
    <source>
        <dbReference type="ARBA" id="ARBA00022555"/>
    </source>
</evidence>
<keyword evidence="8 9" id="KW-0784">Thiamine biosynthesis</keyword>
<feature type="binding site" evidence="9">
    <location>
        <begin position="208"/>
        <end position="209"/>
    </location>
    <ligand>
        <name>ATP</name>
        <dbReference type="ChEBI" id="CHEBI:30616"/>
    </ligand>
</feature>
<keyword evidence="3 9" id="KW-0820">tRNA-binding</keyword>
<dbReference type="InterPro" id="IPR004114">
    <property type="entry name" value="THUMP_dom"/>
</dbReference>
<comment type="catalytic activity">
    <reaction evidence="9">
        <text>[ThiS sulfur-carrier protein]-C-terminal Gly-Gly-AMP + S-sulfanyl-L-cysteinyl-[cysteine desulfurase] + AH2 = [ThiS sulfur-carrier protein]-C-terminal-Gly-aminoethanethioate + L-cysteinyl-[cysteine desulfurase] + A + AMP + 2 H(+)</text>
        <dbReference type="Rhea" id="RHEA:43340"/>
        <dbReference type="Rhea" id="RHEA-COMP:12157"/>
        <dbReference type="Rhea" id="RHEA-COMP:12158"/>
        <dbReference type="Rhea" id="RHEA-COMP:12910"/>
        <dbReference type="Rhea" id="RHEA-COMP:19908"/>
        <dbReference type="ChEBI" id="CHEBI:13193"/>
        <dbReference type="ChEBI" id="CHEBI:15378"/>
        <dbReference type="ChEBI" id="CHEBI:17499"/>
        <dbReference type="ChEBI" id="CHEBI:29950"/>
        <dbReference type="ChEBI" id="CHEBI:61963"/>
        <dbReference type="ChEBI" id="CHEBI:90618"/>
        <dbReference type="ChEBI" id="CHEBI:232372"/>
        <dbReference type="ChEBI" id="CHEBI:456215"/>
    </reaction>
</comment>
<dbReference type="SMART" id="SM00981">
    <property type="entry name" value="THUMP"/>
    <property type="match status" value="1"/>
</dbReference>
<comment type="catalytic activity">
    <reaction evidence="9">
        <text>[ThiI sulfur-carrier protein]-S-sulfanyl-L-cysteine + a uridine in tRNA + 2 reduced [2Fe-2S]-[ferredoxin] + ATP + H(+) = [ThiI sulfur-carrier protein]-L-cysteine + a 4-thiouridine in tRNA + 2 oxidized [2Fe-2S]-[ferredoxin] + AMP + diphosphate</text>
        <dbReference type="Rhea" id="RHEA:24176"/>
        <dbReference type="Rhea" id="RHEA-COMP:10000"/>
        <dbReference type="Rhea" id="RHEA-COMP:10001"/>
        <dbReference type="Rhea" id="RHEA-COMP:13337"/>
        <dbReference type="Rhea" id="RHEA-COMP:13338"/>
        <dbReference type="Rhea" id="RHEA-COMP:13339"/>
        <dbReference type="Rhea" id="RHEA-COMP:13340"/>
        <dbReference type="ChEBI" id="CHEBI:15378"/>
        <dbReference type="ChEBI" id="CHEBI:29950"/>
        <dbReference type="ChEBI" id="CHEBI:30616"/>
        <dbReference type="ChEBI" id="CHEBI:33019"/>
        <dbReference type="ChEBI" id="CHEBI:33737"/>
        <dbReference type="ChEBI" id="CHEBI:33738"/>
        <dbReference type="ChEBI" id="CHEBI:61963"/>
        <dbReference type="ChEBI" id="CHEBI:65315"/>
        <dbReference type="ChEBI" id="CHEBI:136798"/>
        <dbReference type="ChEBI" id="CHEBI:456215"/>
        <dbReference type="EC" id="2.8.1.4"/>
    </reaction>
</comment>
<dbReference type="InterPro" id="IPR014729">
    <property type="entry name" value="Rossmann-like_a/b/a_fold"/>
</dbReference>
<accession>A0ABM7FPE1</accession>
<evidence type="ECO:0000256" key="6">
    <source>
        <dbReference type="ARBA" id="ARBA00022840"/>
    </source>
</evidence>
<evidence type="ECO:0000256" key="4">
    <source>
        <dbReference type="ARBA" id="ARBA00022679"/>
    </source>
</evidence>
<feature type="binding site" evidence="9">
    <location>
        <position position="265"/>
    </location>
    <ligand>
        <name>ATP</name>
        <dbReference type="ChEBI" id="CHEBI:30616"/>
    </ligand>
</feature>
<evidence type="ECO:0000256" key="9">
    <source>
        <dbReference type="HAMAP-Rule" id="MF_00021"/>
    </source>
</evidence>
<dbReference type="Gene3D" id="3.30.2130.30">
    <property type="match status" value="1"/>
</dbReference>
<gene>
    <name evidence="9 11" type="primary">thiI</name>
    <name evidence="11" type="ORF">JMUB590_1189</name>
</gene>
<dbReference type="Proteomes" id="UP000274772">
    <property type="component" value="Chromosome"/>
</dbReference>
<comment type="similarity">
    <text evidence="9">Belongs to the ThiI family.</text>
</comment>
<dbReference type="InterPro" id="IPR049962">
    <property type="entry name" value="THUMP_ThiI"/>
</dbReference>
<keyword evidence="4 9" id="KW-0808">Transferase</keyword>
<feature type="domain" description="THUMP" evidence="10">
    <location>
        <begin position="61"/>
        <end position="165"/>
    </location>
</feature>
<keyword evidence="5 9" id="KW-0547">Nucleotide-binding</keyword>
<organism evidence="11 12">
    <name type="scientific">Staphylococcus caprae</name>
    <dbReference type="NCBI Taxonomy" id="29380"/>
    <lineage>
        <taxon>Bacteria</taxon>
        <taxon>Bacillati</taxon>
        <taxon>Bacillota</taxon>
        <taxon>Bacilli</taxon>
        <taxon>Bacillales</taxon>
        <taxon>Staphylococcaceae</taxon>
        <taxon>Staphylococcus</taxon>
    </lineage>
</organism>
<keyword evidence="2 9" id="KW-0963">Cytoplasm</keyword>
<feature type="binding site" evidence="9">
    <location>
        <position position="287"/>
    </location>
    <ligand>
        <name>ATP</name>
        <dbReference type="ChEBI" id="CHEBI:30616"/>
    </ligand>
</feature>
<dbReference type="InterPro" id="IPR054173">
    <property type="entry name" value="ThiI_fer"/>
</dbReference>
<protein>
    <recommendedName>
        <fullName evidence="9">Probable tRNA sulfurtransferase</fullName>
        <ecNumber evidence="9">2.8.1.4</ecNumber>
    </recommendedName>
    <alternativeName>
        <fullName evidence="9">Sulfur carrier protein ThiS sulfurtransferase</fullName>
    </alternativeName>
    <alternativeName>
        <fullName evidence="9">Thiamine biosynthesis protein ThiI</fullName>
    </alternativeName>
    <alternativeName>
        <fullName evidence="9">tRNA 4-thiouridine synthase</fullName>
    </alternativeName>
</protein>
<dbReference type="Pfam" id="PF22025">
    <property type="entry name" value="ThiI_fer"/>
    <property type="match status" value="1"/>
</dbReference>